<reference evidence="2 3" key="1">
    <citation type="submission" date="2020-01" db="EMBL/GenBank/DDBJ databases">
        <title>Glutamicibacter soli M275.</title>
        <authorList>
            <person name="Meng X."/>
        </authorList>
    </citation>
    <scope>NUCLEOTIDE SEQUENCE [LARGE SCALE GENOMIC DNA]</scope>
    <source>
        <strain evidence="2 3">M275</strain>
    </source>
</reference>
<organism evidence="2 3">
    <name type="scientific">Glutamicibacter soli</name>
    <dbReference type="NCBI Taxonomy" id="453836"/>
    <lineage>
        <taxon>Bacteria</taxon>
        <taxon>Bacillati</taxon>
        <taxon>Actinomycetota</taxon>
        <taxon>Actinomycetes</taxon>
        <taxon>Micrococcales</taxon>
        <taxon>Micrococcaceae</taxon>
        <taxon>Glutamicibacter</taxon>
    </lineage>
</organism>
<dbReference type="Proteomes" id="UP000477543">
    <property type="component" value="Unassembled WGS sequence"/>
</dbReference>
<sequence length="45" mass="4381">EIGKVIRGDQLGGDDDLPGSLIPSVTSVPKAGETKPAPGGDPAPA</sequence>
<accession>A0A6L9GF88</accession>
<proteinExistence type="predicted"/>
<name>A0A6L9GF88_9MICC</name>
<evidence type="ECO:0000313" key="2">
    <source>
        <dbReference type="EMBL" id="NAZ18036.1"/>
    </source>
</evidence>
<evidence type="ECO:0000313" key="3">
    <source>
        <dbReference type="Proteomes" id="UP000477543"/>
    </source>
</evidence>
<comment type="caution">
    <text evidence="2">The sequence shown here is derived from an EMBL/GenBank/DDBJ whole genome shotgun (WGS) entry which is preliminary data.</text>
</comment>
<dbReference type="AlphaFoldDB" id="A0A6L9GF88"/>
<feature type="region of interest" description="Disordered" evidence="1">
    <location>
        <begin position="1"/>
        <end position="45"/>
    </location>
</feature>
<gene>
    <name evidence="2" type="ORF">GT020_18600</name>
</gene>
<protein>
    <submittedName>
        <fullName evidence="2">Uncharacterized protein</fullName>
    </submittedName>
</protein>
<dbReference type="EMBL" id="WYDN01000148">
    <property type="protein sequence ID" value="NAZ18036.1"/>
    <property type="molecule type" value="Genomic_DNA"/>
</dbReference>
<evidence type="ECO:0000256" key="1">
    <source>
        <dbReference type="SAM" id="MobiDB-lite"/>
    </source>
</evidence>
<feature type="non-terminal residue" evidence="2">
    <location>
        <position position="1"/>
    </location>
</feature>